<gene>
    <name evidence="1" type="ORF">ASZ90_014391</name>
</gene>
<comment type="caution">
    <text evidence="1">The sequence shown here is derived from an EMBL/GenBank/DDBJ whole genome shotgun (WGS) entry which is preliminary data.</text>
</comment>
<protein>
    <submittedName>
        <fullName evidence="1">Uncharacterized protein</fullName>
    </submittedName>
</protein>
<organism evidence="1">
    <name type="scientific">hydrocarbon metagenome</name>
    <dbReference type="NCBI Taxonomy" id="938273"/>
    <lineage>
        <taxon>unclassified sequences</taxon>
        <taxon>metagenomes</taxon>
        <taxon>ecological metagenomes</taxon>
    </lineage>
</organism>
<accession>A0A0W8F4S7</accession>
<dbReference type="EMBL" id="LNQE01001520">
    <property type="protein sequence ID" value="KUG15883.1"/>
    <property type="molecule type" value="Genomic_DNA"/>
</dbReference>
<name>A0A0W8F4S7_9ZZZZ</name>
<sequence>MCQGKMRNRKEVMMHGYYVPNICDNSLWSNGGFIALGIE</sequence>
<evidence type="ECO:0000313" key="1">
    <source>
        <dbReference type="EMBL" id="KUG15883.1"/>
    </source>
</evidence>
<proteinExistence type="predicted"/>
<reference evidence="1" key="1">
    <citation type="journal article" date="2015" name="Proc. Natl. Acad. Sci. U.S.A.">
        <title>Networks of energetic and metabolic interactions define dynamics in microbial communities.</title>
        <authorList>
            <person name="Embree M."/>
            <person name="Liu J.K."/>
            <person name="Al-Bassam M.M."/>
            <person name="Zengler K."/>
        </authorList>
    </citation>
    <scope>NUCLEOTIDE SEQUENCE</scope>
</reference>
<dbReference type="AlphaFoldDB" id="A0A0W8F4S7"/>